<accession>A0A167QG83</accession>
<dbReference type="GO" id="GO:0005634">
    <property type="term" value="C:nucleus"/>
    <property type="evidence" value="ECO:0007669"/>
    <property type="project" value="TreeGrafter"/>
</dbReference>
<dbReference type="Proteomes" id="UP000077315">
    <property type="component" value="Unassembled WGS sequence"/>
</dbReference>
<proteinExistence type="inferred from homology"/>
<reference evidence="3" key="1">
    <citation type="submission" date="2015-06" db="EMBL/GenBank/DDBJ databases">
        <title>Expansion of signal transduction pathways in fungi by whole-genome duplication.</title>
        <authorList>
            <consortium name="DOE Joint Genome Institute"/>
            <person name="Corrochano L.M."/>
            <person name="Kuo A."/>
            <person name="Marcet-Houben M."/>
            <person name="Polaino S."/>
            <person name="Salamov A."/>
            <person name="Villalobos J.M."/>
            <person name="Alvarez M.I."/>
            <person name="Avalos J."/>
            <person name="Benito E.P."/>
            <person name="Benoit I."/>
            <person name="Burger G."/>
            <person name="Camino L.P."/>
            <person name="Canovas D."/>
            <person name="Cerda-Olmedo E."/>
            <person name="Cheng J.-F."/>
            <person name="Dominguez A."/>
            <person name="Elias M."/>
            <person name="Eslava A.P."/>
            <person name="Glaser F."/>
            <person name="Grimwood J."/>
            <person name="Gutierrez G."/>
            <person name="Heitman J."/>
            <person name="Henrissat B."/>
            <person name="Iturriaga E.A."/>
            <person name="Lang B.F."/>
            <person name="Lavin J.L."/>
            <person name="Lee S."/>
            <person name="Li W."/>
            <person name="Lindquist E."/>
            <person name="Lopez-Garcia S."/>
            <person name="Luque E.M."/>
            <person name="Marcos A.T."/>
            <person name="Martin J."/>
            <person name="McCluskey K."/>
            <person name="Medina H.R."/>
            <person name="Miralles-Duran A."/>
            <person name="Miyazaki A."/>
            <person name="Munoz-Torres E."/>
            <person name="Oguiza J.A."/>
            <person name="Ohm R."/>
            <person name="Olmedo M."/>
            <person name="Orejas M."/>
            <person name="Ortiz-Castellanos L."/>
            <person name="Pisabarro A.G."/>
            <person name="Rodriguez-Romero J."/>
            <person name="Ruiz-Herrera J."/>
            <person name="Ruiz-Vazquez R."/>
            <person name="Sanz C."/>
            <person name="Schackwitz W."/>
            <person name="Schmutz J."/>
            <person name="Shahriari M."/>
            <person name="Shelest E."/>
            <person name="Silva-Franco F."/>
            <person name="Soanes D."/>
            <person name="Syed K."/>
            <person name="Tagua V.G."/>
            <person name="Talbot N.J."/>
            <person name="Thon M."/>
            <person name="De vries R.P."/>
            <person name="Wiebenga A."/>
            <person name="Yadav J.S."/>
            <person name="Braun E.L."/>
            <person name="Baker S."/>
            <person name="Garre V."/>
            <person name="Horwitz B."/>
            <person name="Torres-Martinez S."/>
            <person name="Idnurm A."/>
            <person name="Herrera-Estrella A."/>
            <person name="Gabaldon T."/>
            <person name="Grigoriev I.V."/>
        </authorList>
    </citation>
    <scope>NUCLEOTIDE SEQUENCE [LARGE SCALE GENOMIC DNA]</scope>
    <source>
        <strain evidence="3">NRRL 1555(-)</strain>
    </source>
</reference>
<dbReference type="STRING" id="763407.A0A167QG83"/>
<evidence type="ECO:0000313" key="2">
    <source>
        <dbReference type="EMBL" id="OAD79650.1"/>
    </source>
</evidence>
<dbReference type="OrthoDB" id="10265310at2759"/>
<dbReference type="VEuPathDB" id="FungiDB:PHYBLDRAFT_162706"/>
<keyword evidence="3" id="KW-1185">Reference proteome</keyword>
<dbReference type="GeneID" id="28995588"/>
<gene>
    <name evidence="2" type="ORF">PHYBLDRAFT_162706</name>
</gene>
<evidence type="ECO:0000256" key="1">
    <source>
        <dbReference type="ARBA" id="ARBA00010105"/>
    </source>
</evidence>
<dbReference type="PANTHER" id="PTHR11215:SF1">
    <property type="entry name" value="MYG1 EXONUCLEASE"/>
    <property type="match status" value="1"/>
</dbReference>
<organism evidence="2 3">
    <name type="scientific">Phycomyces blakesleeanus (strain ATCC 8743b / DSM 1359 / FGSC 10004 / NBRC 33097 / NRRL 1555)</name>
    <dbReference type="NCBI Taxonomy" id="763407"/>
    <lineage>
        <taxon>Eukaryota</taxon>
        <taxon>Fungi</taxon>
        <taxon>Fungi incertae sedis</taxon>
        <taxon>Mucoromycota</taxon>
        <taxon>Mucoromycotina</taxon>
        <taxon>Mucoromycetes</taxon>
        <taxon>Mucorales</taxon>
        <taxon>Phycomycetaceae</taxon>
        <taxon>Phycomyces</taxon>
    </lineage>
</organism>
<sequence>MSFWKNIRLDKVGLGSLFQAQRPKIGTHDGFFHCDEALAVYLLRQTKAFKNANLVRSRDPAVLATCNVIVDVGQIYDPQRNMFDHHQKGFEEIFDSNSEIKLSSAGLIYKHFGKEILATELNLPNQDHPTVTEIYNKIYYKFVKPLDAKDNGITAYATEASPRYFDSTDLGTRISRLYPAWNEPNDTALVNERFEEASSLAGKEFIQSVRSLINSWLPARVIVQKSYENRNKYHPSGRVVILEEACPWRDHLKTCEKDSTTEVLYVISESKNGKWMVQTVGKPGAQFRNKWPLPESWRGLSKEALREVSGIPGAEFVHAAGFIGGADSYQDALSMASKAIEEFEASKSITDIKQ</sequence>
<dbReference type="Pfam" id="PF03690">
    <property type="entry name" value="MYG1_exonuc"/>
    <property type="match status" value="1"/>
</dbReference>
<comment type="similarity">
    <text evidence="1">Belongs to the MYG1 family.</text>
</comment>
<dbReference type="InterPro" id="IPR003226">
    <property type="entry name" value="MYG1_exonuclease"/>
</dbReference>
<name>A0A167QG83_PHYB8</name>
<protein>
    <recommendedName>
        <fullName evidence="4">MYG1 protein</fullName>
    </recommendedName>
</protein>
<dbReference type="AlphaFoldDB" id="A0A167QG83"/>
<evidence type="ECO:0000313" key="3">
    <source>
        <dbReference type="Proteomes" id="UP000077315"/>
    </source>
</evidence>
<dbReference type="InParanoid" id="A0A167QG83"/>
<evidence type="ECO:0008006" key="4">
    <source>
        <dbReference type="Google" id="ProtNLM"/>
    </source>
</evidence>
<dbReference type="GO" id="GO:0005737">
    <property type="term" value="C:cytoplasm"/>
    <property type="evidence" value="ECO:0007669"/>
    <property type="project" value="TreeGrafter"/>
</dbReference>
<dbReference type="EMBL" id="KV440972">
    <property type="protein sequence ID" value="OAD79650.1"/>
    <property type="molecule type" value="Genomic_DNA"/>
</dbReference>
<dbReference type="PANTHER" id="PTHR11215">
    <property type="entry name" value="METAL DEPENDENT HYDROLASE - RELATED"/>
    <property type="match status" value="1"/>
</dbReference>
<dbReference type="RefSeq" id="XP_018297690.1">
    <property type="nucleotide sequence ID" value="XM_018434682.1"/>
</dbReference>